<sequence length="85" mass="9773">MSNYNREELFLLNNVLLALFLVADFALFLHFSNSSFPWFALLGAGIGLAIIVLCWAEKVQIYFIASLLVFTGLFLLIYNWHSIFH</sequence>
<proteinExistence type="predicted"/>
<feature type="transmembrane region" description="Helical" evidence="1">
    <location>
        <begin position="61"/>
        <end position="80"/>
    </location>
</feature>
<reference evidence="2 3" key="1">
    <citation type="submission" date="2020-08" db="EMBL/GenBank/DDBJ databases">
        <title>A Genomic Blueprint of the Chicken Gut Microbiome.</title>
        <authorList>
            <person name="Gilroy R."/>
            <person name="Ravi A."/>
            <person name="Getino M."/>
            <person name="Pursley I."/>
            <person name="Horton D.L."/>
            <person name="Alikhan N.-F."/>
            <person name="Baker D."/>
            <person name="Gharbi K."/>
            <person name="Hall N."/>
            <person name="Watson M."/>
            <person name="Adriaenssens E.M."/>
            <person name="Foster-Nyarko E."/>
            <person name="Jarju S."/>
            <person name="Secka A."/>
            <person name="Antonio M."/>
            <person name="Oren A."/>
            <person name="Chaudhuri R."/>
            <person name="La Ragione R.M."/>
            <person name="Hildebrand F."/>
            <person name="Pallen M.J."/>
        </authorList>
    </citation>
    <scope>NUCLEOTIDE SEQUENCE [LARGE SCALE GENOMIC DNA]</scope>
    <source>
        <strain evidence="2 3">Sa2BUA9</strain>
    </source>
</reference>
<evidence type="ECO:0000313" key="2">
    <source>
        <dbReference type="EMBL" id="MBD7945984.1"/>
    </source>
</evidence>
<evidence type="ECO:0000313" key="3">
    <source>
        <dbReference type="Proteomes" id="UP000640786"/>
    </source>
</evidence>
<protein>
    <submittedName>
        <fullName evidence="2">Uncharacterized protein</fullName>
    </submittedName>
</protein>
<dbReference type="Proteomes" id="UP000640786">
    <property type="component" value="Unassembled WGS sequence"/>
</dbReference>
<comment type="caution">
    <text evidence="2">The sequence shown here is derived from an EMBL/GenBank/DDBJ whole genome shotgun (WGS) entry which is preliminary data.</text>
</comment>
<organism evidence="2 3">
    <name type="scientific">Psychrobacillus faecigallinarum</name>
    <dbReference type="NCBI Taxonomy" id="2762235"/>
    <lineage>
        <taxon>Bacteria</taxon>
        <taxon>Bacillati</taxon>
        <taxon>Bacillota</taxon>
        <taxon>Bacilli</taxon>
        <taxon>Bacillales</taxon>
        <taxon>Bacillaceae</taxon>
        <taxon>Psychrobacillus</taxon>
    </lineage>
</organism>
<keyword evidence="1" id="KW-0472">Membrane</keyword>
<dbReference type="EMBL" id="JACSQO010000012">
    <property type="protein sequence ID" value="MBD7945984.1"/>
    <property type="molecule type" value="Genomic_DNA"/>
</dbReference>
<gene>
    <name evidence="2" type="ORF">H9650_17920</name>
</gene>
<name>A0ABR8RDV0_9BACI</name>
<feature type="transmembrane region" description="Helical" evidence="1">
    <location>
        <begin position="36"/>
        <end position="56"/>
    </location>
</feature>
<feature type="transmembrane region" description="Helical" evidence="1">
    <location>
        <begin position="9"/>
        <end position="30"/>
    </location>
</feature>
<keyword evidence="1" id="KW-0812">Transmembrane</keyword>
<dbReference type="RefSeq" id="WP_191697839.1">
    <property type="nucleotide sequence ID" value="NZ_JACSQO010000012.1"/>
</dbReference>
<evidence type="ECO:0000256" key="1">
    <source>
        <dbReference type="SAM" id="Phobius"/>
    </source>
</evidence>
<keyword evidence="1" id="KW-1133">Transmembrane helix</keyword>
<keyword evidence="3" id="KW-1185">Reference proteome</keyword>
<accession>A0ABR8RDV0</accession>